<keyword evidence="6" id="KW-0029">Amino-acid transport</keyword>
<evidence type="ECO:0000256" key="2">
    <source>
        <dbReference type="ARBA" id="ARBA00022448"/>
    </source>
</evidence>
<feature type="transmembrane region" description="Helical" evidence="10">
    <location>
        <begin position="230"/>
        <end position="254"/>
    </location>
</feature>
<feature type="transmembrane region" description="Helical" evidence="10">
    <location>
        <begin position="98"/>
        <end position="118"/>
    </location>
</feature>
<keyword evidence="3" id="KW-1003">Cell membrane</keyword>
<evidence type="ECO:0000256" key="7">
    <source>
        <dbReference type="ARBA" id="ARBA00022989"/>
    </source>
</evidence>
<evidence type="ECO:0000256" key="4">
    <source>
        <dbReference type="ARBA" id="ARBA00022519"/>
    </source>
</evidence>
<sequence>MSLEMFFQHCFNALTLGSLYALIAIGYTMVYGVLRLINFAHGDILMVGAYFVFFGTFAFGWPWGVSAIVAVAGASLLGVLVERVAYRPLREAPRISALISAIAVSFFIESLAVVVFTGQPRPVLQPDWLISEWQLGNIRVLKLTAFVPVMTAVLVAGLLYVLYRTKPGLAMRAISKDIETTRLMGVRVDNIIAFTFAVGSALAAASGIMWALRYPQVHPYMGIMPGLKAFVAAVVGGIGSVQGAVIGGVILGFVEIMSIAFFPELSGYRDAFAFIILVLVLVFKPTGLLGEDLKEKI</sequence>
<feature type="transmembrane region" description="Helical" evidence="10">
    <location>
        <begin position="191"/>
        <end position="210"/>
    </location>
</feature>
<comment type="subcellular location">
    <subcellularLocation>
        <location evidence="1">Cell membrane</location>
        <topology evidence="1">Multi-pass membrane protein</topology>
    </subcellularLocation>
</comment>
<dbReference type="GO" id="GO:0015188">
    <property type="term" value="F:L-isoleucine transmembrane transporter activity"/>
    <property type="evidence" value="ECO:0007669"/>
    <property type="project" value="TreeGrafter"/>
</dbReference>
<dbReference type="InterPro" id="IPR001851">
    <property type="entry name" value="ABC_transp_permease"/>
</dbReference>
<protein>
    <submittedName>
        <fullName evidence="11">Branched-chain amino acid ABC transporter permease</fullName>
    </submittedName>
</protein>
<dbReference type="GO" id="GO:0042941">
    <property type="term" value="P:D-alanine transmembrane transport"/>
    <property type="evidence" value="ECO:0007669"/>
    <property type="project" value="TreeGrafter"/>
</dbReference>
<name>A0A9D1TPI1_9BACT</name>
<evidence type="ECO:0000256" key="10">
    <source>
        <dbReference type="SAM" id="Phobius"/>
    </source>
</evidence>
<keyword evidence="5 10" id="KW-0812">Transmembrane</keyword>
<dbReference type="GO" id="GO:0015192">
    <property type="term" value="F:L-phenylalanine transmembrane transporter activity"/>
    <property type="evidence" value="ECO:0007669"/>
    <property type="project" value="TreeGrafter"/>
</dbReference>
<evidence type="ECO:0000256" key="3">
    <source>
        <dbReference type="ARBA" id="ARBA00022475"/>
    </source>
</evidence>
<reference evidence="11" key="2">
    <citation type="submission" date="2021-04" db="EMBL/GenBank/DDBJ databases">
        <authorList>
            <person name="Gilroy R."/>
        </authorList>
    </citation>
    <scope>NUCLEOTIDE SEQUENCE</scope>
    <source>
        <strain evidence="11">ChiHecec2B26-446</strain>
    </source>
</reference>
<gene>
    <name evidence="11" type="ORF">H9894_04395</name>
</gene>
<keyword evidence="7 10" id="KW-1133">Transmembrane helix</keyword>
<proteinExistence type="inferred from homology"/>
<evidence type="ECO:0000313" key="11">
    <source>
        <dbReference type="EMBL" id="HIW00409.1"/>
    </source>
</evidence>
<feature type="transmembrane region" description="Helical" evidence="10">
    <location>
        <begin position="67"/>
        <end position="86"/>
    </location>
</feature>
<organism evidence="11 12">
    <name type="scientific">Candidatus Desulfovibrio intestinipullorum</name>
    <dbReference type="NCBI Taxonomy" id="2838536"/>
    <lineage>
        <taxon>Bacteria</taxon>
        <taxon>Pseudomonadati</taxon>
        <taxon>Thermodesulfobacteriota</taxon>
        <taxon>Desulfovibrionia</taxon>
        <taxon>Desulfovibrionales</taxon>
        <taxon>Desulfovibrionaceae</taxon>
        <taxon>Desulfovibrio</taxon>
    </lineage>
</organism>
<evidence type="ECO:0000256" key="1">
    <source>
        <dbReference type="ARBA" id="ARBA00004651"/>
    </source>
</evidence>
<dbReference type="Proteomes" id="UP000886752">
    <property type="component" value="Unassembled WGS sequence"/>
</dbReference>
<dbReference type="InterPro" id="IPR052157">
    <property type="entry name" value="BCAA_transport_permease"/>
</dbReference>
<dbReference type="GO" id="GO:0015190">
    <property type="term" value="F:L-leucine transmembrane transporter activity"/>
    <property type="evidence" value="ECO:0007669"/>
    <property type="project" value="TreeGrafter"/>
</dbReference>
<dbReference type="AlphaFoldDB" id="A0A9D1TPI1"/>
<dbReference type="GO" id="GO:0015808">
    <property type="term" value="P:L-alanine transport"/>
    <property type="evidence" value="ECO:0007669"/>
    <property type="project" value="TreeGrafter"/>
</dbReference>
<dbReference type="GO" id="GO:1903806">
    <property type="term" value="P:L-isoleucine import across plasma membrane"/>
    <property type="evidence" value="ECO:0007669"/>
    <property type="project" value="TreeGrafter"/>
</dbReference>
<feature type="transmembrane region" description="Helical" evidence="10">
    <location>
        <begin position="6"/>
        <end position="32"/>
    </location>
</feature>
<reference evidence="11" key="1">
    <citation type="journal article" date="2021" name="PeerJ">
        <title>Extensive microbial diversity within the chicken gut microbiome revealed by metagenomics and culture.</title>
        <authorList>
            <person name="Gilroy R."/>
            <person name="Ravi A."/>
            <person name="Getino M."/>
            <person name="Pursley I."/>
            <person name="Horton D.L."/>
            <person name="Alikhan N.F."/>
            <person name="Baker D."/>
            <person name="Gharbi K."/>
            <person name="Hall N."/>
            <person name="Watson M."/>
            <person name="Adriaenssens E.M."/>
            <person name="Foster-Nyarko E."/>
            <person name="Jarju S."/>
            <person name="Secka A."/>
            <person name="Antonio M."/>
            <person name="Oren A."/>
            <person name="Chaudhuri R.R."/>
            <person name="La Ragione R."/>
            <person name="Hildebrand F."/>
            <person name="Pallen M.J."/>
        </authorList>
    </citation>
    <scope>NUCLEOTIDE SEQUENCE</scope>
    <source>
        <strain evidence="11">ChiHecec2B26-446</strain>
    </source>
</reference>
<keyword evidence="2" id="KW-0813">Transport</keyword>
<feature type="transmembrane region" description="Helical" evidence="10">
    <location>
        <begin position="266"/>
        <end position="283"/>
    </location>
</feature>
<keyword evidence="8 10" id="KW-0472">Membrane</keyword>
<dbReference type="GO" id="GO:0005886">
    <property type="term" value="C:plasma membrane"/>
    <property type="evidence" value="ECO:0007669"/>
    <property type="project" value="UniProtKB-SubCell"/>
</dbReference>
<feature type="transmembrane region" description="Helical" evidence="10">
    <location>
        <begin position="138"/>
        <end position="163"/>
    </location>
</feature>
<comment type="caution">
    <text evidence="11">The sequence shown here is derived from an EMBL/GenBank/DDBJ whole genome shotgun (WGS) entry which is preliminary data.</text>
</comment>
<evidence type="ECO:0000256" key="6">
    <source>
        <dbReference type="ARBA" id="ARBA00022970"/>
    </source>
</evidence>
<evidence type="ECO:0000256" key="9">
    <source>
        <dbReference type="ARBA" id="ARBA00037998"/>
    </source>
</evidence>
<dbReference type="CDD" id="cd06582">
    <property type="entry name" value="TM_PBP1_LivH_like"/>
    <property type="match status" value="1"/>
</dbReference>
<evidence type="ECO:0000256" key="5">
    <source>
        <dbReference type="ARBA" id="ARBA00022692"/>
    </source>
</evidence>
<evidence type="ECO:0000256" key="8">
    <source>
        <dbReference type="ARBA" id="ARBA00023136"/>
    </source>
</evidence>
<keyword evidence="4" id="KW-0997">Cell inner membrane</keyword>
<dbReference type="PANTHER" id="PTHR11795:SF371">
    <property type="entry name" value="HIGH-AFFINITY BRANCHED-CHAIN AMINO ACID TRANSPORT SYSTEM PERMEASE PROTEIN LIVH"/>
    <property type="match status" value="1"/>
</dbReference>
<comment type="similarity">
    <text evidence="9">Belongs to the binding-protein-dependent transport system permease family. LivHM subfamily.</text>
</comment>
<accession>A0A9D1TPI1</accession>
<dbReference type="GO" id="GO:0005304">
    <property type="term" value="F:L-valine transmembrane transporter activity"/>
    <property type="evidence" value="ECO:0007669"/>
    <property type="project" value="TreeGrafter"/>
</dbReference>
<evidence type="ECO:0000313" key="12">
    <source>
        <dbReference type="Proteomes" id="UP000886752"/>
    </source>
</evidence>
<dbReference type="Pfam" id="PF02653">
    <property type="entry name" value="BPD_transp_2"/>
    <property type="match status" value="1"/>
</dbReference>
<dbReference type="EMBL" id="DXHV01000047">
    <property type="protein sequence ID" value="HIW00409.1"/>
    <property type="molecule type" value="Genomic_DNA"/>
</dbReference>
<dbReference type="PANTHER" id="PTHR11795">
    <property type="entry name" value="BRANCHED-CHAIN AMINO ACID TRANSPORT SYSTEM PERMEASE PROTEIN LIVH"/>
    <property type="match status" value="1"/>
</dbReference>